<dbReference type="Gene3D" id="3.40.50.11440">
    <property type="match status" value="1"/>
</dbReference>
<evidence type="ECO:0000313" key="3">
    <source>
        <dbReference type="Proteomes" id="UP000886800"/>
    </source>
</evidence>
<dbReference type="InterPro" id="IPR007160">
    <property type="entry name" value="DUF362"/>
</dbReference>
<feature type="non-terminal residue" evidence="2">
    <location>
        <position position="1"/>
    </location>
</feature>
<feature type="domain" description="DUF362" evidence="1">
    <location>
        <begin position="41"/>
        <end position="192"/>
    </location>
</feature>
<reference evidence="2" key="2">
    <citation type="submission" date="2021-04" db="EMBL/GenBank/DDBJ databases">
        <authorList>
            <person name="Gilroy R."/>
        </authorList>
    </citation>
    <scope>NUCLEOTIDE SEQUENCE</scope>
    <source>
        <strain evidence="2">CHK188-5543</strain>
    </source>
</reference>
<evidence type="ECO:0000313" key="2">
    <source>
        <dbReference type="EMBL" id="HIX65552.1"/>
    </source>
</evidence>
<proteinExistence type="predicted"/>
<accession>A0A9D1WQY0</accession>
<name>A0A9D1WQY0_9FIRM</name>
<dbReference type="Proteomes" id="UP000886800">
    <property type="component" value="Unassembled WGS sequence"/>
</dbReference>
<dbReference type="Pfam" id="PF04015">
    <property type="entry name" value="DUF362"/>
    <property type="match status" value="1"/>
</dbReference>
<protein>
    <submittedName>
        <fullName evidence="2">DUF362 domain-containing protein</fullName>
    </submittedName>
</protein>
<organism evidence="2 3">
    <name type="scientific">Candidatus Anaerotruncus excrementipullorum</name>
    <dbReference type="NCBI Taxonomy" id="2838465"/>
    <lineage>
        <taxon>Bacteria</taxon>
        <taxon>Bacillati</taxon>
        <taxon>Bacillota</taxon>
        <taxon>Clostridia</taxon>
        <taxon>Eubacteriales</taxon>
        <taxon>Oscillospiraceae</taxon>
        <taxon>Anaerotruncus</taxon>
    </lineage>
</organism>
<dbReference type="EMBL" id="DXES01000108">
    <property type="protein sequence ID" value="HIX65552.1"/>
    <property type="molecule type" value="Genomic_DNA"/>
</dbReference>
<sequence>TQEQIAAILDAGFAREDLKSRIKPGMRVCITCGSRGISNYPFVIKQIVEHVKALGAQPFMVPAMGSHGGATAEGQRQVLAALGITEETMGCPLLSSMETVAISHVEDFDVRIDKNAYGADAIIAVNRVKAHTSFRGPYESGVMKILTIGLGKQYGAHTCHARGDDEMSHRIGLIGTEVIHKANVIIGVALLENAFDKTLDVVVMPGEEIPQREPALLTRAKEAMGHLHLPECDILVVQQIGKEFSGSGADPNVVGRGNPKLNVGIKSQRLVVCDLSEASHGNATGMGKFELGTRRFFHKIDMDQTYPNCITDYSPGGAKIPMIADNDREAMQAAVNTCLNIDYDNPRMIIIKNSLEIGTILVSESLLPQARETEGMTVEGEPFELPFDENGELLPCY</sequence>
<gene>
    <name evidence="2" type="ORF">H9736_04815</name>
</gene>
<dbReference type="AlphaFoldDB" id="A0A9D1WQY0"/>
<comment type="caution">
    <text evidence="2">The sequence shown here is derived from an EMBL/GenBank/DDBJ whole genome shotgun (WGS) entry which is preliminary data.</text>
</comment>
<reference evidence="2" key="1">
    <citation type="journal article" date="2021" name="PeerJ">
        <title>Extensive microbial diversity within the chicken gut microbiome revealed by metagenomics and culture.</title>
        <authorList>
            <person name="Gilroy R."/>
            <person name="Ravi A."/>
            <person name="Getino M."/>
            <person name="Pursley I."/>
            <person name="Horton D.L."/>
            <person name="Alikhan N.F."/>
            <person name="Baker D."/>
            <person name="Gharbi K."/>
            <person name="Hall N."/>
            <person name="Watson M."/>
            <person name="Adriaenssens E.M."/>
            <person name="Foster-Nyarko E."/>
            <person name="Jarju S."/>
            <person name="Secka A."/>
            <person name="Antonio M."/>
            <person name="Oren A."/>
            <person name="Chaudhuri R.R."/>
            <person name="La Ragione R."/>
            <person name="Hildebrand F."/>
            <person name="Pallen M.J."/>
        </authorList>
    </citation>
    <scope>NUCLEOTIDE SEQUENCE</scope>
    <source>
        <strain evidence="2">CHK188-5543</strain>
    </source>
</reference>
<evidence type="ECO:0000259" key="1">
    <source>
        <dbReference type="Pfam" id="PF04015"/>
    </source>
</evidence>